<sequence length="22" mass="2313">MGFGSLGIGIGTHNLFTSTRMD</sequence>
<evidence type="ECO:0000313" key="2">
    <source>
        <dbReference type="Proteomes" id="UP000265618"/>
    </source>
</evidence>
<accession>A0A9K3D6T6</accession>
<protein>
    <submittedName>
        <fullName evidence="1">Uncharacterized protein</fullName>
    </submittedName>
</protein>
<comment type="caution">
    <text evidence="1">The sequence shown here is derived from an EMBL/GenBank/DDBJ whole genome shotgun (WGS) entry which is preliminary data.</text>
</comment>
<gene>
    <name evidence="1" type="ORF">KIPB_010582</name>
</gene>
<dbReference type="EMBL" id="BDIP01003992">
    <property type="protein sequence ID" value="GIQ88354.1"/>
    <property type="molecule type" value="Genomic_DNA"/>
</dbReference>
<proteinExistence type="predicted"/>
<reference evidence="1 2" key="1">
    <citation type="journal article" date="2018" name="PLoS ONE">
        <title>The draft genome of Kipferlia bialata reveals reductive genome evolution in fornicate parasites.</title>
        <authorList>
            <person name="Tanifuji G."/>
            <person name="Takabayashi S."/>
            <person name="Kume K."/>
            <person name="Takagi M."/>
            <person name="Nakayama T."/>
            <person name="Kamikawa R."/>
            <person name="Inagaki Y."/>
            <person name="Hashimoto T."/>
        </authorList>
    </citation>
    <scope>NUCLEOTIDE SEQUENCE [LARGE SCALE GENOMIC DNA]</scope>
    <source>
        <strain evidence="1">NY0173</strain>
    </source>
</reference>
<keyword evidence="2" id="KW-1185">Reference proteome</keyword>
<dbReference type="Proteomes" id="UP000265618">
    <property type="component" value="Unassembled WGS sequence"/>
</dbReference>
<name>A0A9K3D6T6_9EUKA</name>
<organism evidence="1 2">
    <name type="scientific">Kipferlia bialata</name>
    <dbReference type="NCBI Taxonomy" id="797122"/>
    <lineage>
        <taxon>Eukaryota</taxon>
        <taxon>Metamonada</taxon>
        <taxon>Carpediemonas-like organisms</taxon>
        <taxon>Kipferlia</taxon>
    </lineage>
</organism>
<feature type="non-terminal residue" evidence="1">
    <location>
        <position position="1"/>
    </location>
</feature>
<evidence type="ECO:0000313" key="1">
    <source>
        <dbReference type="EMBL" id="GIQ88354.1"/>
    </source>
</evidence>
<dbReference type="AlphaFoldDB" id="A0A9K3D6T6"/>